<comment type="similarity">
    <text evidence="7">Belongs to the class I-like SAM-binding methyltransferase superfamily. TrmB family.</text>
</comment>
<protein>
    <recommendedName>
        <fullName evidence="7">tRNA (guanine-N(7)-)-methyltransferase</fullName>
        <ecNumber evidence="7">2.1.1.33</ecNumber>
    </recommendedName>
    <alternativeName>
        <fullName evidence="7">tRNA (guanine(46)-N(7))-methyltransferase</fullName>
    </alternativeName>
    <alternativeName>
        <fullName evidence="7">tRNA(m7G46)-methyltransferase</fullName>
    </alternativeName>
</protein>
<feature type="binding site" evidence="7">
    <location>
        <position position="67"/>
    </location>
    <ligand>
        <name>S-adenosyl-L-methionine</name>
        <dbReference type="ChEBI" id="CHEBI:59789"/>
    </ligand>
</feature>
<dbReference type="Proteomes" id="UP000239872">
    <property type="component" value="Unassembled WGS sequence"/>
</dbReference>
<proteinExistence type="inferred from homology"/>
<comment type="caution">
    <text evidence="8">The sequence shown here is derived from an EMBL/GenBank/DDBJ whole genome shotgun (WGS) entry which is preliminary data.</text>
</comment>
<dbReference type="EMBL" id="PPSL01000008">
    <property type="protein sequence ID" value="PQJ09030.1"/>
    <property type="molecule type" value="Genomic_DNA"/>
</dbReference>
<dbReference type="UniPathway" id="UPA00989"/>
<accession>A0A2S7SQ71</accession>
<evidence type="ECO:0000256" key="7">
    <source>
        <dbReference type="HAMAP-Rule" id="MF_01057"/>
    </source>
</evidence>
<reference evidence="8 9" key="1">
    <citation type="submission" date="2018-01" db="EMBL/GenBank/DDBJ databases">
        <title>A novel member of the phylum Bacteroidetes isolated from glacier ice.</title>
        <authorList>
            <person name="Liu Q."/>
            <person name="Xin Y.-H."/>
        </authorList>
    </citation>
    <scope>NUCLEOTIDE SEQUENCE [LARGE SCALE GENOMIC DNA]</scope>
    <source>
        <strain evidence="8 9">RB1R16</strain>
    </source>
</reference>
<dbReference type="CDD" id="cd02440">
    <property type="entry name" value="AdoMet_MTases"/>
    <property type="match status" value="1"/>
</dbReference>
<evidence type="ECO:0000313" key="9">
    <source>
        <dbReference type="Proteomes" id="UP000239872"/>
    </source>
</evidence>
<evidence type="ECO:0000313" key="8">
    <source>
        <dbReference type="EMBL" id="PQJ09030.1"/>
    </source>
</evidence>
<dbReference type="PANTHER" id="PTHR23417:SF14">
    <property type="entry name" value="PENTACOTRIPEPTIDE-REPEAT REGION OF PRORP DOMAIN-CONTAINING PROTEIN"/>
    <property type="match status" value="1"/>
</dbReference>
<dbReference type="Pfam" id="PF02390">
    <property type="entry name" value="Methyltransf_4"/>
    <property type="match status" value="1"/>
</dbReference>
<keyword evidence="9" id="KW-1185">Reference proteome</keyword>
<dbReference type="PANTHER" id="PTHR23417">
    <property type="entry name" value="3-DEOXY-D-MANNO-OCTULOSONIC-ACID TRANSFERASE/TRNA GUANINE-N 7 - -METHYLTRANSFERASE"/>
    <property type="match status" value="1"/>
</dbReference>
<organism evidence="8 9">
    <name type="scientific">Flavipsychrobacter stenotrophus</name>
    <dbReference type="NCBI Taxonomy" id="2077091"/>
    <lineage>
        <taxon>Bacteria</taxon>
        <taxon>Pseudomonadati</taxon>
        <taxon>Bacteroidota</taxon>
        <taxon>Chitinophagia</taxon>
        <taxon>Chitinophagales</taxon>
        <taxon>Chitinophagaceae</taxon>
        <taxon>Flavipsychrobacter</taxon>
    </lineage>
</organism>
<dbReference type="Gene3D" id="3.40.50.150">
    <property type="entry name" value="Vaccinia Virus protein VP39"/>
    <property type="match status" value="1"/>
</dbReference>
<feature type="binding site" evidence="7">
    <location>
        <position position="120"/>
    </location>
    <ligand>
        <name>substrate</name>
    </ligand>
</feature>
<dbReference type="InterPro" id="IPR055361">
    <property type="entry name" value="tRNA_methyltr_TrmB_bact"/>
</dbReference>
<evidence type="ECO:0000256" key="4">
    <source>
        <dbReference type="ARBA" id="ARBA00022679"/>
    </source>
</evidence>
<keyword evidence="4 7" id="KW-0808">Transferase</keyword>
<dbReference type="GO" id="GO:0043527">
    <property type="term" value="C:tRNA methyltransferase complex"/>
    <property type="evidence" value="ECO:0007669"/>
    <property type="project" value="TreeGrafter"/>
</dbReference>
<evidence type="ECO:0000256" key="6">
    <source>
        <dbReference type="ARBA" id="ARBA00022694"/>
    </source>
</evidence>
<keyword evidence="6 7" id="KW-0819">tRNA processing</keyword>
<dbReference type="EC" id="2.1.1.33" evidence="7"/>
<evidence type="ECO:0000256" key="5">
    <source>
        <dbReference type="ARBA" id="ARBA00022691"/>
    </source>
</evidence>
<comment type="catalytic activity">
    <reaction evidence="1 7">
        <text>guanosine(46) in tRNA + S-adenosyl-L-methionine = N(7)-methylguanosine(46) in tRNA + S-adenosyl-L-homocysteine</text>
        <dbReference type="Rhea" id="RHEA:42708"/>
        <dbReference type="Rhea" id="RHEA-COMP:10188"/>
        <dbReference type="Rhea" id="RHEA-COMP:10189"/>
        <dbReference type="ChEBI" id="CHEBI:57856"/>
        <dbReference type="ChEBI" id="CHEBI:59789"/>
        <dbReference type="ChEBI" id="CHEBI:74269"/>
        <dbReference type="ChEBI" id="CHEBI:74480"/>
        <dbReference type="EC" id="2.1.1.33"/>
    </reaction>
</comment>
<evidence type="ECO:0000256" key="1">
    <source>
        <dbReference type="ARBA" id="ARBA00000142"/>
    </source>
</evidence>
<dbReference type="HAMAP" id="MF_01057">
    <property type="entry name" value="tRNA_methyltr_TrmB"/>
    <property type="match status" value="1"/>
</dbReference>
<feature type="binding site" evidence="7">
    <location>
        <begin position="192"/>
        <end position="195"/>
    </location>
    <ligand>
        <name>substrate</name>
    </ligand>
</feature>
<dbReference type="InterPro" id="IPR003358">
    <property type="entry name" value="tRNA_(Gua-N-7)_MeTrfase_Trmb"/>
</dbReference>
<keyword evidence="3 7" id="KW-0489">Methyltransferase</keyword>
<dbReference type="AlphaFoldDB" id="A0A2S7SQ71"/>
<sequence length="236" mass="27085">MGHKKLIKFQAIDTFKNVLQYPENMKNNWKDFFKNDNPITLELACGKGEYSVNLGREHKDRNFIGIDIKGNRIHNGAKIALTEGLDNVAFLRTHIGKINDYFGENEVGEIWIVFADPFLKKGKEKNRLTHARFLSYYQRILKPGSIINLKTDSKVLYDFTLETIAETGCTIVENIADIYGKNMVNGPLAIQTFYEKMHLLDNRTIYYVSFTLPPTPIVLTGRFSKDEPEDEIVEGE</sequence>
<keyword evidence="5 7" id="KW-0949">S-adenosyl-L-methionine</keyword>
<dbReference type="OrthoDB" id="9802090at2"/>
<feature type="binding site" evidence="7">
    <location>
        <position position="152"/>
    </location>
    <ligand>
        <name>substrate</name>
    </ligand>
</feature>
<evidence type="ECO:0000256" key="3">
    <source>
        <dbReference type="ARBA" id="ARBA00022603"/>
    </source>
</evidence>
<feature type="binding site" evidence="7">
    <location>
        <position position="42"/>
    </location>
    <ligand>
        <name>S-adenosyl-L-methionine</name>
        <dbReference type="ChEBI" id="CHEBI:59789"/>
    </ligand>
</feature>
<dbReference type="SUPFAM" id="SSF53335">
    <property type="entry name" value="S-adenosyl-L-methionine-dependent methyltransferases"/>
    <property type="match status" value="1"/>
</dbReference>
<comment type="function">
    <text evidence="2 7">Catalyzes the formation of N(7)-methylguanine at position 46 (m7G46) in tRNA.</text>
</comment>
<comment type="caution">
    <text evidence="7">Lacks conserved residue(s) required for the propagation of feature annotation.</text>
</comment>
<evidence type="ECO:0000256" key="2">
    <source>
        <dbReference type="ARBA" id="ARBA00003015"/>
    </source>
</evidence>
<comment type="pathway">
    <text evidence="7">tRNA modification; N(7)-methylguanine-tRNA biosynthesis.</text>
</comment>
<name>A0A2S7SQ71_9BACT</name>
<dbReference type="NCBIfam" id="NF001080">
    <property type="entry name" value="PRK00121.2-2"/>
    <property type="match status" value="1"/>
</dbReference>
<dbReference type="InterPro" id="IPR029063">
    <property type="entry name" value="SAM-dependent_MTases_sf"/>
</dbReference>
<gene>
    <name evidence="7" type="primary">trmB</name>
    <name evidence="8" type="ORF">CJD36_020850</name>
</gene>
<dbReference type="RefSeq" id="WP_105041151.1">
    <property type="nucleotide sequence ID" value="NZ_PPSL01000008.1"/>
</dbReference>
<feature type="binding site" evidence="7">
    <location>
        <position position="116"/>
    </location>
    <ligand>
        <name>S-adenosyl-L-methionine</name>
        <dbReference type="ChEBI" id="CHEBI:59789"/>
    </ligand>
</feature>
<dbReference type="GO" id="GO:0008176">
    <property type="term" value="F:tRNA (guanine(46)-N7)-methyltransferase activity"/>
    <property type="evidence" value="ECO:0007669"/>
    <property type="project" value="UniProtKB-UniRule"/>
</dbReference>
<dbReference type="PROSITE" id="PS51625">
    <property type="entry name" value="SAM_MT_TRMB"/>
    <property type="match status" value="1"/>
</dbReference>